<accession>A0A085YZ87</accession>
<organism evidence="1 2">
    <name type="scientific">Chryseobacterium formosense</name>
    <dbReference type="NCBI Taxonomy" id="236814"/>
    <lineage>
        <taxon>Bacteria</taxon>
        <taxon>Pseudomonadati</taxon>
        <taxon>Bacteroidota</taxon>
        <taxon>Flavobacteriia</taxon>
        <taxon>Flavobacteriales</taxon>
        <taxon>Weeksellaceae</taxon>
        <taxon>Chryseobacterium group</taxon>
        <taxon>Chryseobacterium</taxon>
    </lineage>
</organism>
<dbReference type="OrthoDB" id="9943730at2"/>
<dbReference type="AlphaFoldDB" id="A0A085YZ87"/>
<evidence type="ECO:0000313" key="2">
    <source>
        <dbReference type="Proteomes" id="UP000028713"/>
    </source>
</evidence>
<sequence>MENIFKNKSENVKLVSDWLQHKMNQQFNSEINLSREYAIDIDGSGLIIPTEGLSKLNYEQKSYLSTMIRSINSREVSFEEINSELNL</sequence>
<keyword evidence="2" id="KW-1185">Reference proteome</keyword>
<dbReference type="Proteomes" id="UP000028713">
    <property type="component" value="Unassembled WGS sequence"/>
</dbReference>
<reference evidence="1 2" key="1">
    <citation type="submission" date="2014-07" db="EMBL/GenBank/DDBJ databases">
        <title>Genome of Chryseobacterium formosense LMG 24722.</title>
        <authorList>
            <person name="Pipes S.E."/>
            <person name="Stropko S.J."/>
            <person name="Newman J.D."/>
        </authorList>
    </citation>
    <scope>NUCLEOTIDE SEQUENCE [LARGE SCALE GENOMIC DNA]</scope>
    <source>
        <strain evidence="1 2">LMG 24722</strain>
    </source>
</reference>
<proteinExistence type="predicted"/>
<evidence type="ECO:0000313" key="1">
    <source>
        <dbReference type="EMBL" id="KFE97500.1"/>
    </source>
</evidence>
<dbReference type="EMBL" id="JPRP01000005">
    <property type="protein sequence ID" value="KFE97500.1"/>
    <property type="molecule type" value="Genomic_DNA"/>
</dbReference>
<dbReference type="RefSeq" id="WP_034679455.1">
    <property type="nucleotide sequence ID" value="NZ_FPAP01000003.1"/>
</dbReference>
<name>A0A085YZ87_9FLAO</name>
<comment type="caution">
    <text evidence="1">The sequence shown here is derived from an EMBL/GenBank/DDBJ whole genome shotgun (WGS) entry which is preliminary data.</text>
</comment>
<gene>
    <name evidence="1" type="ORF">IX39_19660</name>
</gene>
<protein>
    <submittedName>
        <fullName evidence="1">Uncharacterized protein</fullName>
    </submittedName>
</protein>